<gene>
    <name evidence="2" type="ORF">MNBD_ALPHA11-1047</name>
</gene>
<evidence type="ECO:0000256" key="1">
    <source>
        <dbReference type="SAM" id="Phobius"/>
    </source>
</evidence>
<reference evidence="2" key="1">
    <citation type="submission" date="2018-06" db="EMBL/GenBank/DDBJ databases">
        <authorList>
            <person name="Zhirakovskaya E."/>
        </authorList>
    </citation>
    <scope>NUCLEOTIDE SEQUENCE</scope>
</reference>
<accession>A0A3B0U4F9</accession>
<feature type="transmembrane region" description="Helical" evidence="1">
    <location>
        <begin position="12"/>
        <end position="31"/>
    </location>
</feature>
<dbReference type="AlphaFoldDB" id="A0A3B0U4F9"/>
<organism evidence="2">
    <name type="scientific">hydrothermal vent metagenome</name>
    <dbReference type="NCBI Taxonomy" id="652676"/>
    <lineage>
        <taxon>unclassified sequences</taxon>
        <taxon>metagenomes</taxon>
        <taxon>ecological metagenomes</taxon>
    </lineage>
</organism>
<protein>
    <submittedName>
        <fullName evidence="2">Uncharacterized protein</fullName>
    </submittedName>
</protein>
<keyword evidence="1" id="KW-1133">Transmembrane helix</keyword>
<keyword evidence="1" id="KW-0472">Membrane</keyword>
<keyword evidence="1" id="KW-0812">Transmembrane</keyword>
<sequence>MLANHWHGVSPIRILAASLTLYCRFFFSIALNSAKITNILELSSNETCHR</sequence>
<evidence type="ECO:0000313" key="2">
    <source>
        <dbReference type="EMBL" id="VAW15674.1"/>
    </source>
</evidence>
<proteinExistence type="predicted"/>
<dbReference type="EMBL" id="UOEQ01000070">
    <property type="protein sequence ID" value="VAW15674.1"/>
    <property type="molecule type" value="Genomic_DNA"/>
</dbReference>
<name>A0A3B0U4F9_9ZZZZ</name>